<dbReference type="EMBL" id="UFSM01000001">
    <property type="protein sequence ID" value="SUU90836.1"/>
    <property type="molecule type" value="Genomic_DNA"/>
</dbReference>
<reference evidence="2 3" key="1">
    <citation type="submission" date="2018-06" db="EMBL/GenBank/DDBJ databases">
        <authorList>
            <consortium name="Pathogen Informatics"/>
            <person name="Doyle S."/>
        </authorList>
    </citation>
    <scope>NUCLEOTIDE SEQUENCE [LARGE SCALE GENOMIC DNA]</scope>
    <source>
        <strain evidence="2 3">NCTC10684</strain>
    </source>
</reference>
<dbReference type="Proteomes" id="UP000254701">
    <property type="component" value="Unassembled WGS sequence"/>
</dbReference>
<evidence type="ECO:0000313" key="2">
    <source>
        <dbReference type="EMBL" id="SUU90836.1"/>
    </source>
</evidence>
<proteinExistence type="predicted"/>
<dbReference type="Pfam" id="PF14082">
    <property type="entry name" value="SduA_C"/>
    <property type="match status" value="1"/>
</dbReference>
<evidence type="ECO:0000259" key="1">
    <source>
        <dbReference type="Pfam" id="PF14082"/>
    </source>
</evidence>
<dbReference type="InterPro" id="IPR025359">
    <property type="entry name" value="SduA_C"/>
</dbReference>
<gene>
    <name evidence="2" type="ORF">NCTC10684_04096</name>
</gene>
<dbReference type="RefSeq" id="WP_115732789.1">
    <property type="nucleotide sequence ID" value="NZ_BAAAVY010000037.1"/>
</dbReference>
<accession>A0A380WRA2</accession>
<evidence type="ECO:0000313" key="3">
    <source>
        <dbReference type="Proteomes" id="UP000254701"/>
    </source>
</evidence>
<sequence>MAGPEKEDTYASAPIDAGTHAEDGSFLVLETIPDGKTQYLSYHLSVKAYDRAKAAGADMELLDEASQPQLLAEYSFETKVLTTYPIWLRSNQTNFLKPKYGTIARISFEDGHEMEVDKHIGLFFGLPTGFHRKPFEGFGVDPRIKYLIDAFRNLPGIVGITMCEDDQISVDGDHVRLPIHIFDDARLNINRAHDAARDFANGEKMAYLKNLFLPYVVPGYEPNDFERPGIDLQDTVRSALAKKGIPRSRNTNNSAAIRSVMRQVVEITQDDPVQLFELSEKIQLASLSALIEDMAKEMAKGHREAFWQTYFEENPFILKVLFGLPVVHYTSQATVGGMGLKRKGEKQADYLVKAGMLGNLAIVEIKTTETQLLTKPPYRPPNLYGPHPELTGGVNQLVDQKLRLIKSIAAKKEEEEEPNIQAWSVPCILIIGRVPEKKDEKQSFEIYRGSQKDVLIITFDELLAKLVALHEFLITKPDKIDEDAAKLV</sequence>
<protein>
    <recommendedName>
        <fullName evidence="1">Shedu protein SduA C-terminal domain-containing protein</fullName>
    </recommendedName>
</protein>
<name>A0A380WRA2_AMIAI</name>
<dbReference type="OrthoDB" id="8973928at2"/>
<feature type="domain" description="Shedu protein SduA C-terminal" evidence="1">
    <location>
        <begin position="303"/>
        <end position="463"/>
    </location>
</feature>
<dbReference type="AlphaFoldDB" id="A0A380WRA2"/>
<organism evidence="2 3">
    <name type="scientific">Aminobacter aminovorans</name>
    <name type="common">Chelatobacter heintzii</name>
    <dbReference type="NCBI Taxonomy" id="83263"/>
    <lineage>
        <taxon>Bacteria</taxon>
        <taxon>Pseudomonadati</taxon>
        <taxon>Pseudomonadota</taxon>
        <taxon>Alphaproteobacteria</taxon>
        <taxon>Hyphomicrobiales</taxon>
        <taxon>Phyllobacteriaceae</taxon>
        <taxon>Aminobacter</taxon>
    </lineage>
</organism>